<feature type="region of interest" description="Disordered" evidence="5">
    <location>
        <begin position="671"/>
        <end position="705"/>
    </location>
</feature>
<keyword evidence="4" id="KW-0106">Calcium</keyword>
<organism evidence="7 8">
    <name type="scientific">Reinekea blandensis MED297</name>
    <dbReference type="NCBI Taxonomy" id="314283"/>
    <lineage>
        <taxon>Bacteria</taxon>
        <taxon>Pseudomonadati</taxon>
        <taxon>Pseudomonadota</taxon>
        <taxon>Gammaproteobacteria</taxon>
        <taxon>Oceanospirillales</taxon>
        <taxon>Saccharospirillaceae</taxon>
        <taxon>Reinekea</taxon>
    </lineage>
</organism>
<dbReference type="Pfam" id="PF18884">
    <property type="entry name" value="TSP3_bac"/>
    <property type="match status" value="5"/>
</dbReference>
<dbReference type="EMBL" id="AAOE01000003">
    <property type="protein sequence ID" value="EAR10570.1"/>
    <property type="molecule type" value="Genomic_DNA"/>
</dbReference>
<dbReference type="InterPro" id="IPR059100">
    <property type="entry name" value="TSP3_bac"/>
</dbReference>
<dbReference type="OrthoDB" id="6199528at2"/>
<reference evidence="7 8" key="1">
    <citation type="submission" date="2006-02" db="EMBL/GenBank/DDBJ databases">
        <authorList>
            <person name="Pinhassi J."/>
            <person name="Pedros-Alio C."/>
            <person name="Ferriera S."/>
            <person name="Johnson J."/>
            <person name="Kravitz S."/>
            <person name="Halpern A."/>
            <person name="Remington K."/>
            <person name="Beeson K."/>
            <person name="Tran B."/>
            <person name="Rogers Y.-H."/>
            <person name="Friedman R."/>
            <person name="Venter J.C."/>
        </authorList>
    </citation>
    <scope>NUCLEOTIDE SEQUENCE [LARGE SCALE GENOMIC DNA]</scope>
    <source>
        <strain evidence="7 8">MED297</strain>
    </source>
</reference>
<dbReference type="InterPro" id="IPR018247">
    <property type="entry name" value="EF_Hand_1_Ca_BS"/>
</dbReference>
<dbReference type="PROSITE" id="PS00018">
    <property type="entry name" value="EF_HAND_1"/>
    <property type="match status" value="1"/>
</dbReference>
<feature type="signal peptide" evidence="6">
    <location>
        <begin position="1"/>
        <end position="28"/>
    </location>
</feature>
<comment type="subcellular location">
    <subcellularLocation>
        <location evidence="1">Secreted</location>
    </subcellularLocation>
</comment>
<feature type="compositionally biased region" description="Acidic residues" evidence="5">
    <location>
        <begin position="47"/>
        <end position="60"/>
    </location>
</feature>
<evidence type="ECO:0000256" key="4">
    <source>
        <dbReference type="ARBA" id="ARBA00022837"/>
    </source>
</evidence>
<evidence type="ECO:0000256" key="5">
    <source>
        <dbReference type="SAM" id="MobiDB-lite"/>
    </source>
</evidence>
<keyword evidence="2" id="KW-0964">Secreted</keyword>
<gene>
    <name evidence="7" type="ORF">MED297_11160</name>
</gene>
<evidence type="ECO:0000256" key="2">
    <source>
        <dbReference type="ARBA" id="ARBA00022525"/>
    </source>
</evidence>
<dbReference type="InterPro" id="IPR028974">
    <property type="entry name" value="TSP_type-3_rpt"/>
</dbReference>
<evidence type="ECO:0000256" key="6">
    <source>
        <dbReference type="SAM" id="SignalP"/>
    </source>
</evidence>
<evidence type="ECO:0000313" key="7">
    <source>
        <dbReference type="EMBL" id="EAR10570.1"/>
    </source>
</evidence>
<keyword evidence="8" id="KW-1185">Reference proteome</keyword>
<name>A4BAV7_9GAMM</name>
<dbReference type="PANTHER" id="PTHR37467:SF1">
    <property type="entry name" value="EXPORTED CALCIUM-BINDING GLYCOPROTEIN"/>
    <property type="match status" value="1"/>
</dbReference>
<dbReference type="PANTHER" id="PTHR37467">
    <property type="entry name" value="EXPORTED CALCIUM-BINDING GLYCOPROTEIN-RELATED"/>
    <property type="match status" value="1"/>
</dbReference>
<feature type="compositionally biased region" description="Acidic residues" evidence="5">
    <location>
        <begin position="683"/>
        <end position="693"/>
    </location>
</feature>
<feature type="region of interest" description="Disordered" evidence="5">
    <location>
        <begin position="33"/>
        <end position="60"/>
    </location>
</feature>
<dbReference type="Proteomes" id="UP000005953">
    <property type="component" value="Unassembled WGS sequence"/>
</dbReference>
<keyword evidence="3 6" id="KW-0732">Signal</keyword>
<protein>
    <submittedName>
        <fullName evidence="7">Predicted calcium-binding protein</fullName>
    </submittedName>
</protein>
<dbReference type="STRING" id="314283.MED297_11160"/>
<evidence type="ECO:0000256" key="1">
    <source>
        <dbReference type="ARBA" id="ARBA00004613"/>
    </source>
</evidence>
<sequence>MSTHSCDPIGRYWSRLSLVALISLITLAACQPDATDKGNPPSNPDTSELDTDGDGLSDADEEKLGTSLVLADTDGDGQSDYDEYLLGGLNPLIADTPKVAITVSSAPTLQLFTSETTDTNESFNTTVQLAEGQNSKLAQANSTATATATERAIKIAAEVQGEYSALGYKGSAKLSTEASVSEAVSQSYTSNVSSESATNASQQYQELVATAENRNVTIIGSRISTSIEIKNNSNRTFRLANIEVLARVRIAQAYQTLATLRLDEDDLGSVELAPGGSTTKLMVSDDSISTALMKQIMLQPQGIQFVPSYYEMYYVTNGKEEDSFAVRAEAIQASTSQITIDYGTAASASDATTKQYLVATNVNKDPESLKNLGLAFDETLTTLGQHRIETKVIDIFDEDSGELLGTKEVIASLDGIVSGNSLQEGVWYVMSSSQSLDDPLVNISDIVLQPRDRLMAVFIKDTDGDGLLDREEYRIGTDPNVYDSNDTDQDGIDDVYEAAGWENTVTSKYLENGNLIVNEETKIVYSQIGSSDSDNDGLTDGEEFILGTDPSNADTDDDGLSDLEEVTGRITIENNGRYVENSNTILARWSQTFIDSDNRSVMLEAEIIETIDEETDYFTNPNSTHTDEDYYSDYQEITNEDATDPRRRDTDGDGLGDYQEQVTGTTYRVDGETLTANSKPLDYDSDNDGISDYDESRFSSNPLAVDTDADGLSDLEEREIDTLLYNSDTDSDGVKDGPETWLTTSPFVPDGCYDLRFSKIRREENGTDNVALAIQMYKTSSGNETMFYSRYDEKFEISHVDTYLNNWQGTSTKISQAQVLGMYGNVRYLHNENNSASDRDSYTGNQLITLTQDGVIYTGKLDINDNRGWDTKIYYTFHRQVPSVADKDITIPCGN</sequence>
<dbReference type="RefSeq" id="WP_008041771.1">
    <property type="nucleotide sequence ID" value="NZ_CH724149.1"/>
</dbReference>
<feature type="chain" id="PRO_5002665111" evidence="6">
    <location>
        <begin position="29"/>
        <end position="895"/>
    </location>
</feature>
<dbReference type="HOGENOM" id="CLU_323104_0_0_6"/>
<dbReference type="GO" id="GO:0005509">
    <property type="term" value="F:calcium ion binding"/>
    <property type="evidence" value="ECO:0007669"/>
    <property type="project" value="InterPro"/>
</dbReference>
<proteinExistence type="predicted"/>
<dbReference type="InterPro" id="IPR053180">
    <property type="entry name" value="Ca-binding_acidic-repeat"/>
</dbReference>
<evidence type="ECO:0000313" key="8">
    <source>
        <dbReference type="Proteomes" id="UP000005953"/>
    </source>
</evidence>
<dbReference type="SUPFAM" id="SSF103647">
    <property type="entry name" value="TSP type-3 repeat"/>
    <property type="match status" value="1"/>
</dbReference>
<dbReference type="AlphaFoldDB" id="A4BAV7"/>
<evidence type="ECO:0000256" key="3">
    <source>
        <dbReference type="ARBA" id="ARBA00022729"/>
    </source>
</evidence>
<feature type="region of interest" description="Disordered" evidence="5">
    <location>
        <begin position="637"/>
        <end position="659"/>
    </location>
</feature>
<accession>A4BAV7</accession>
<comment type="caution">
    <text evidence="7">The sequence shown here is derived from an EMBL/GenBank/DDBJ whole genome shotgun (WGS) entry which is preliminary data.</text>
</comment>